<evidence type="ECO:0000259" key="9">
    <source>
        <dbReference type="Pfam" id="PF07777"/>
    </source>
</evidence>
<keyword evidence="6" id="KW-0539">Nucleus</keyword>
<comment type="subcellular location">
    <subcellularLocation>
        <location evidence="1">Nucleus</location>
    </subcellularLocation>
</comment>
<feature type="compositionally biased region" description="Basic and acidic residues" evidence="7">
    <location>
        <begin position="340"/>
        <end position="350"/>
    </location>
</feature>
<feature type="compositionally biased region" description="Polar residues" evidence="7">
    <location>
        <begin position="138"/>
        <end position="149"/>
    </location>
</feature>
<feature type="domain" description="BZIP" evidence="8">
    <location>
        <begin position="277"/>
        <end position="315"/>
    </location>
</feature>
<evidence type="ECO:0008006" key="13">
    <source>
        <dbReference type="Google" id="ProtNLM"/>
    </source>
</evidence>
<reference evidence="11" key="1">
    <citation type="journal article" date="2009" name="Science">
        <title>The B73 maize genome: complexity, diversity, and dynamics.</title>
        <authorList>
            <person name="Schnable P.S."/>
            <person name="Ware D."/>
            <person name="Fulton R.S."/>
            <person name="Stein J.C."/>
            <person name="Wei F."/>
            <person name="Pasternak S."/>
            <person name="Liang C."/>
            <person name="Zhang J."/>
            <person name="Fulton L."/>
            <person name="Graves T.A."/>
            <person name="Minx P."/>
            <person name="Reily A.D."/>
            <person name="Courtney L."/>
            <person name="Kruchowski S.S."/>
            <person name="Tomlinson C."/>
            <person name="Strong C."/>
            <person name="Delehaunty K."/>
            <person name="Fronick C."/>
            <person name="Courtney B."/>
            <person name="Rock S.M."/>
            <person name="Belter E."/>
            <person name="Du F."/>
            <person name="Kim K."/>
            <person name="Abbott R.M."/>
            <person name="Cotton M."/>
            <person name="Levy A."/>
            <person name="Marchetto P."/>
            <person name="Ochoa K."/>
            <person name="Jackson S.M."/>
            <person name="Gillam B."/>
            <person name="Chen W."/>
            <person name="Yan L."/>
            <person name="Higginbotham J."/>
            <person name="Cardenas M."/>
            <person name="Waligorski J."/>
            <person name="Applebaum E."/>
            <person name="Phelps L."/>
            <person name="Falcone J."/>
            <person name="Kanchi K."/>
            <person name="Thane T."/>
            <person name="Scimone A."/>
            <person name="Thane N."/>
            <person name="Henke J."/>
            <person name="Wang T."/>
            <person name="Ruppert J."/>
            <person name="Shah N."/>
            <person name="Rotter K."/>
            <person name="Hodges J."/>
            <person name="Ingenthron E."/>
            <person name="Cordes M."/>
            <person name="Kohlberg S."/>
            <person name="Sgro J."/>
            <person name="Delgado B."/>
            <person name="Mead K."/>
            <person name="Chinwalla A."/>
            <person name="Leonard S."/>
            <person name="Crouse K."/>
            <person name="Collura K."/>
            <person name="Kudrna D."/>
            <person name="Currie J."/>
            <person name="He R."/>
            <person name="Angelova A."/>
            <person name="Rajasekar S."/>
            <person name="Mueller T."/>
            <person name="Lomeli R."/>
            <person name="Scara G."/>
            <person name="Ko A."/>
            <person name="Delaney K."/>
            <person name="Wissotski M."/>
            <person name="Lopez G."/>
            <person name="Campos D."/>
            <person name="Braidotti M."/>
            <person name="Ashley E."/>
            <person name="Golser W."/>
            <person name="Kim H."/>
            <person name="Lee S."/>
            <person name="Lin J."/>
            <person name="Dujmic Z."/>
            <person name="Kim W."/>
            <person name="Talag J."/>
            <person name="Zuccolo A."/>
            <person name="Fan C."/>
            <person name="Sebastian A."/>
            <person name="Kramer M."/>
            <person name="Spiegel L."/>
            <person name="Nascimento L."/>
            <person name="Zutavern T."/>
            <person name="Miller B."/>
            <person name="Ambroise C."/>
            <person name="Muller S."/>
            <person name="Spooner W."/>
            <person name="Narechania A."/>
            <person name="Ren L."/>
            <person name="Wei S."/>
            <person name="Kumari S."/>
            <person name="Faga B."/>
            <person name="Levy M.J."/>
            <person name="McMahan L."/>
            <person name="Van Buren P."/>
            <person name="Vaughn M.W."/>
            <person name="Ying K."/>
            <person name="Yeh C.-T."/>
            <person name="Emrich S.J."/>
            <person name="Jia Y."/>
            <person name="Kalyanaraman A."/>
            <person name="Hsia A.-P."/>
            <person name="Barbazuk W.B."/>
            <person name="Baucom R.S."/>
            <person name="Brutnell T.P."/>
            <person name="Carpita N.C."/>
            <person name="Chaparro C."/>
            <person name="Chia J.-M."/>
            <person name="Deragon J.-M."/>
            <person name="Estill J.C."/>
            <person name="Fu Y."/>
            <person name="Jeddeloh J.A."/>
            <person name="Han Y."/>
            <person name="Lee H."/>
            <person name="Li P."/>
            <person name="Lisch D.R."/>
            <person name="Liu S."/>
            <person name="Liu Z."/>
            <person name="Nagel D.H."/>
            <person name="McCann M.C."/>
            <person name="SanMiguel P."/>
            <person name="Myers A.M."/>
            <person name="Nettleton D."/>
            <person name="Nguyen J."/>
            <person name="Penning B.W."/>
            <person name="Ponnala L."/>
            <person name="Schneider K.L."/>
            <person name="Schwartz D.C."/>
            <person name="Sharma A."/>
            <person name="Soderlund C."/>
            <person name="Springer N.M."/>
            <person name="Sun Q."/>
            <person name="Wang H."/>
            <person name="Waterman M."/>
            <person name="Westerman R."/>
            <person name="Wolfgruber T.K."/>
            <person name="Yang L."/>
            <person name="Yu Y."/>
            <person name="Zhang L."/>
            <person name="Zhou S."/>
            <person name="Zhu Q."/>
            <person name="Bennetzen J.L."/>
            <person name="Dawe R.K."/>
            <person name="Jiang J."/>
            <person name="Jiang N."/>
            <person name="Presting G.G."/>
            <person name="Wessler S.R."/>
            <person name="Aluru S."/>
            <person name="Martienssen R.A."/>
            <person name="Clifton S.W."/>
            <person name="McCombie W.R."/>
            <person name="Wing R.A."/>
            <person name="Wilson R.K."/>
        </authorList>
    </citation>
    <scope>NUCLEOTIDE SEQUENCE [LARGE SCALE GENOMIC DNA]</scope>
    <source>
        <strain evidence="11">cv. B73</strain>
    </source>
</reference>
<dbReference type="InterPro" id="IPR044827">
    <property type="entry name" value="GBF-like"/>
</dbReference>
<dbReference type="Pfam" id="PF00170">
    <property type="entry name" value="bZIP_1"/>
    <property type="match status" value="1"/>
</dbReference>
<dbReference type="Proteomes" id="UP000007305">
    <property type="component" value="Chromosome 10"/>
</dbReference>
<feature type="region of interest" description="Disordered" evidence="7">
    <location>
        <begin position="99"/>
        <end position="237"/>
    </location>
</feature>
<feature type="domain" description="G-box binding protein multifunctional mosaic region" evidence="9">
    <location>
        <begin position="1"/>
        <end position="89"/>
    </location>
</feature>
<accession>A0A804REJ3</accession>
<keyword evidence="3" id="KW-0805">Transcription regulation</keyword>
<evidence type="ECO:0000256" key="2">
    <source>
        <dbReference type="ARBA" id="ARBA00007163"/>
    </source>
</evidence>
<keyword evidence="12" id="KW-1267">Proteomics identification</keyword>
<feature type="compositionally biased region" description="Basic and acidic residues" evidence="7">
    <location>
        <begin position="184"/>
        <end position="203"/>
    </location>
</feature>
<feature type="compositionally biased region" description="Basic and acidic residues" evidence="7">
    <location>
        <begin position="313"/>
        <end position="331"/>
    </location>
</feature>
<feature type="compositionally biased region" description="Polar residues" evidence="7">
    <location>
        <begin position="1"/>
        <end position="17"/>
    </location>
</feature>
<feature type="compositionally biased region" description="Low complexity" evidence="7">
    <location>
        <begin position="166"/>
        <end position="183"/>
    </location>
</feature>
<dbReference type="EnsemblPlants" id="Zm00001eb411700_T001">
    <property type="protein sequence ID" value="Zm00001eb411700_P001"/>
    <property type="gene ID" value="Zm00001eb411700"/>
</dbReference>
<feature type="compositionally biased region" description="Basic and acidic residues" evidence="7">
    <location>
        <begin position="122"/>
        <end position="131"/>
    </location>
</feature>
<dbReference type="GO" id="GO:0005634">
    <property type="term" value="C:nucleus"/>
    <property type="evidence" value="ECO:0007669"/>
    <property type="project" value="UniProtKB-SubCell"/>
</dbReference>
<feature type="region of interest" description="Disordered" evidence="7">
    <location>
        <begin position="1"/>
        <end position="26"/>
    </location>
</feature>
<organism evidence="10 11">
    <name type="scientific">Zea mays</name>
    <name type="common">Maize</name>
    <dbReference type="NCBI Taxonomy" id="4577"/>
    <lineage>
        <taxon>Eukaryota</taxon>
        <taxon>Viridiplantae</taxon>
        <taxon>Streptophyta</taxon>
        <taxon>Embryophyta</taxon>
        <taxon>Tracheophyta</taxon>
        <taxon>Spermatophyta</taxon>
        <taxon>Magnoliopsida</taxon>
        <taxon>Liliopsida</taxon>
        <taxon>Poales</taxon>
        <taxon>Poaceae</taxon>
        <taxon>PACMAD clade</taxon>
        <taxon>Panicoideae</taxon>
        <taxon>Andropogonodae</taxon>
        <taxon>Andropogoneae</taxon>
        <taxon>Tripsacinae</taxon>
        <taxon>Zea</taxon>
    </lineage>
</organism>
<evidence type="ECO:0000256" key="3">
    <source>
        <dbReference type="ARBA" id="ARBA00023015"/>
    </source>
</evidence>
<evidence type="ECO:0000256" key="7">
    <source>
        <dbReference type="SAM" id="MobiDB-lite"/>
    </source>
</evidence>
<evidence type="ECO:0000256" key="5">
    <source>
        <dbReference type="ARBA" id="ARBA00023163"/>
    </source>
</evidence>
<evidence type="ECO:0000256" key="1">
    <source>
        <dbReference type="ARBA" id="ARBA00004123"/>
    </source>
</evidence>
<dbReference type="InterPro" id="IPR045314">
    <property type="entry name" value="bZIP_plant_GBF1"/>
</dbReference>
<reference evidence="10" key="3">
    <citation type="submission" date="2021-05" db="UniProtKB">
        <authorList>
            <consortium name="EnsemblPlants"/>
        </authorList>
    </citation>
    <scope>IDENTIFICATION</scope>
    <source>
        <strain evidence="10">cv. B73</strain>
    </source>
</reference>
<evidence type="ECO:0000313" key="10">
    <source>
        <dbReference type="EnsemblPlants" id="Zm00001eb411700_P001"/>
    </source>
</evidence>
<reference evidence="10" key="2">
    <citation type="submission" date="2019-07" db="EMBL/GenBank/DDBJ databases">
        <authorList>
            <person name="Seetharam A."/>
            <person name="Woodhouse M."/>
            <person name="Cannon E."/>
        </authorList>
    </citation>
    <scope>NUCLEOTIDE SEQUENCE [LARGE SCALE GENOMIC DNA]</scope>
    <source>
        <strain evidence="10">cv. B73</strain>
    </source>
</reference>
<evidence type="ECO:0000259" key="8">
    <source>
        <dbReference type="Pfam" id="PF00170"/>
    </source>
</evidence>
<dbReference type="PANTHER" id="PTHR45967">
    <property type="entry name" value="G-BOX-BINDING FACTOR 3-RELATED"/>
    <property type="match status" value="1"/>
</dbReference>
<keyword evidence="5" id="KW-0804">Transcription</keyword>
<name>A0A804REJ3_MAIZE</name>
<dbReference type="Pfam" id="PF16596">
    <property type="entry name" value="MFMR_assoc"/>
    <property type="match status" value="1"/>
</dbReference>
<sequence length="350" mass="36687">MGSSGADTPSKEQQPPATSGAAIPPVYPDWSSFQAYPPIPPHGFFPSPVASSPQGHPFMWGAQAMIPPYGTPPPYVMYPPGVYAHPSMPPGAHPFTPYAITSPNGNADATGTTVAAGNTDGKPSEGKDKSPTKRSKGSLGSLNMLTGKNPSEHGKSSGASGNGVTSQSGESGSDSSSEGSEGNSHNDSHHKESGQEHDGDVRSSRNGVSRLQSEGKLNQAMAILPIPSSGPATDPTTNLNIGMDYWANTASSAPAIHGKATSTTVPGAVVPAEQWTQAECEELAQRADVLKQENASLRDEVNRIRKEYEELLSRNNSLKEKLEGKQHKTDEAGLNNKLQHSGDDSQKKGN</sequence>
<feature type="compositionally biased region" description="Polar residues" evidence="7">
    <location>
        <begin position="204"/>
        <end position="216"/>
    </location>
</feature>
<feature type="region of interest" description="Disordered" evidence="7">
    <location>
        <begin position="313"/>
        <end position="350"/>
    </location>
</feature>
<comment type="similarity">
    <text evidence="2">Belongs to the bZIP family.</text>
</comment>
<dbReference type="InterPro" id="IPR012900">
    <property type="entry name" value="MFMR"/>
</dbReference>
<dbReference type="PANTHER" id="PTHR45967:SF2">
    <property type="entry name" value="BZIP TRANSCRIPTION FACTOR 68"/>
    <property type="match status" value="1"/>
</dbReference>
<dbReference type="CDD" id="cd14702">
    <property type="entry name" value="bZIP_plant_GBF1"/>
    <property type="match status" value="1"/>
</dbReference>
<proteinExistence type="evidence at protein level"/>
<dbReference type="GO" id="GO:0000976">
    <property type="term" value="F:transcription cis-regulatory region binding"/>
    <property type="evidence" value="ECO:0007669"/>
    <property type="project" value="UniProtKB-ARBA"/>
</dbReference>
<evidence type="ECO:0000256" key="4">
    <source>
        <dbReference type="ARBA" id="ARBA00023125"/>
    </source>
</evidence>
<dbReference type="AlphaFoldDB" id="A0A804REJ3"/>
<evidence type="ECO:0007829" key="12">
    <source>
        <dbReference type="PeptideAtlas" id="A0A804REJ3"/>
    </source>
</evidence>
<evidence type="ECO:0000256" key="6">
    <source>
        <dbReference type="ARBA" id="ARBA00023242"/>
    </source>
</evidence>
<protein>
    <recommendedName>
        <fullName evidence="13">BZIP transcription factor 16</fullName>
    </recommendedName>
</protein>
<gene>
    <name evidence="10" type="primary">LOC100193697</name>
</gene>
<evidence type="ECO:0000313" key="11">
    <source>
        <dbReference type="Proteomes" id="UP000007305"/>
    </source>
</evidence>
<keyword evidence="4" id="KW-0238">DNA-binding</keyword>
<dbReference type="Gramene" id="Zm00001eb411700_T001">
    <property type="protein sequence ID" value="Zm00001eb411700_P001"/>
    <property type="gene ID" value="Zm00001eb411700"/>
</dbReference>
<dbReference type="OrthoDB" id="1642657at2759"/>
<keyword evidence="11" id="KW-1185">Reference proteome</keyword>
<feature type="compositionally biased region" description="Polar residues" evidence="7">
    <location>
        <begin position="99"/>
        <end position="116"/>
    </location>
</feature>
<dbReference type="InterPro" id="IPR004827">
    <property type="entry name" value="bZIP"/>
</dbReference>
<dbReference type="GO" id="GO:0003700">
    <property type="term" value="F:DNA-binding transcription factor activity"/>
    <property type="evidence" value="ECO:0007669"/>
    <property type="project" value="InterPro"/>
</dbReference>
<dbReference type="Pfam" id="PF07777">
    <property type="entry name" value="MFMR"/>
    <property type="match status" value="1"/>
</dbReference>